<protein>
    <submittedName>
        <fullName evidence="1">Uncharacterized protein</fullName>
    </submittedName>
</protein>
<accession>A0A378WJ29</accession>
<name>A0A378WJ29_9NOCA</name>
<organism evidence="1 2">
    <name type="scientific">Nocardia africana</name>
    <dbReference type="NCBI Taxonomy" id="134964"/>
    <lineage>
        <taxon>Bacteria</taxon>
        <taxon>Bacillati</taxon>
        <taxon>Actinomycetota</taxon>
        <taxon>Actinomycetes</taxon>
        <taxon>Mycobacteriales</taxon>
        <taxon>Nocardiaceae</taxon>
        <taxon>Nocardia</taxon>
    </lineage>
</organism>
<evidence type="ECO:0000313" key="2">
    <source>
        <dbReference type="Proteomes" id="UP000255082"/>
    </source>
</evidence>
<dbReference type="EMBL" id="UGRU01000001">
    <property type="protein sequence ID" value="SUA41219.1"/>
    <property type="molecule type" value="Genomic_DNA"/>
</dbReference>
<gene>
    <name evidence="1" type="ORF">NCTC13184_00555</name>
</gene>
<sequence length="148" mass="16077">MPDSRWAGPVHEVDMSLHLVLSSGDAISLTWTMDGLNEGLDLSITNELPPQSEAEQLIDVSRFDAWSAHLGDTIDSIQPVWHTPNIGCPDAVWSYRFDFHSSPSVTASLGQEIDGKVSYLPDSIVVIFDPNLSASYHIPASKQSASGL</sequence>
<evidence type="ECO:0000313" key="1">
    <source>
        <dbReference type="EMBL" id="SUA41219.1"/>
    </source>
</evidence>
<dbReference type="Proteomes" id="UP000255082">
    <property type="component" value="Unassembled WGS sequence"/>
</dbReference>
<dbReference type="AlphaFoldDB" id="A0A378WJ29"/>
<proteinExistence type="predicted"/>
<reference evidence="1 2" key="1">
    <citation type="submission" date="2018-06" db="EMBL/GenBank/DDBJ databases">
        <authorList>
            <consortium name="Pathogen Informatics"/>
            <person name="Doyle S."/>
        </authorList>
    </citation>
    <scope>NUCLEOTIDE SEQUENCE [LARGE SCALE GENOMIC DNA]</scope>
    <source>
        <strain evidence="1 2">NCTC13184</strain>
    </source>
</reference>